<comment type="similarity">
    <text evidence="2">Belongs to the dpy-30 family.</text>
</comment>
<dbReference type="CDD" id="cd22966">
    <property type="entry name" value="DD_DYDC-like"/>
    <property type="match status" value="1"/>
</dbReference>
<feature type="compositionally biased region" description="Basic and acidic residues" evidence="11">
    <location>
        <begin position="80"/>
        <end position="93"/>
    </location>
</feature>
<evidence type="ECO:0000256" key="5">
    <source>
        <dbReference type="ARBA" id="ARBA00023069"/>
    </source>
</evidence>
<dbReference type="Pfam" id="PF05186">
    <property type="entry name" value="Dpy-30"/>
    <property type="match status" value="1"/>
</dbReference>
<keyword evidence="13" id="KW-1185">Reference proteome</keyword>
<keyword evidence="4" id="KW-0282">Flagellum</keyword>
<evidence type="ECO:0000313" key="12">
    <source>
        <dbReference type="Ensembl" id="ENSSDUP00000016689.1"/>
    </source>
</evidence>
<evidence type="ECO:0000256" key="1">
    <source>
        <dbReference type="ARBA" id="ARBA00004611"/>
    </source>
</evidence>
<dbReference type="GO" id="GO:0048188">
    <property type="term" value="C:Set1C/COMPASS complex"/>
    <property type="evidence" value="ECO:0007669"/>
    <property type="project" value="InterPro"/>
</dbReference>
<dbReference type="InterPro" id="IPR037856">
    <property type="entry name" value="Sdc1/DPY30"/>
</dbReference>
<evidence type="ECO:0000256" key="2">
    <source>
        <dbReference type="ARBA" id="ARBA00010849"/>
    </source>
</evidence>
<feature type="compositionally biased region" description="Basic and acidic residues" evidence="11">
    <location>
        <begin position="198"/>
        <end position="207"/>
    </location>
</feature>
<feature type="compositionally biased region" description="Basic and acidic residues" evidence="11">
    <location>
        <begin position="103"/>
        <end position="153"/>
    </location>
</feature>
<evidence type="ECO:0000256" key="8">
    <source>
        <dbReference type="ARBA" id="ARBA00058296"/>
    </source>
</evidence>
<dbReference type="CTD" id="84332"/>
<comment type="subunit">
    <text evidence="9">Component of the axonemal radial spoke complex 1 (RS1), at least composed of spoke head proteins RSPH1, RSPH3, RSPH9 and the cilia-specific component RSPH4A or sperm-specific component RSPH6A, spoke stalk proteins RSPH14, DNAJB13, DYDC1, ROPN1L and NME5, and the anchor protein IQUB. Interacts with SH3GL3.</text>
</comment>
<keyword evidence="3" id="KW-0963">Cytoplasm</keyword>
<sequence>MDSEYIKRHLGKCLAEGLAEVAEQRPVDPILYLAHWLYKYNENVEYEAEKKAHLALLEQEQAKAREEALYQEKLREEEQKISEALEESKKVVDQADTTEPEQTEPHSTPDRHQDADDLKTDETEEPHDKQSPRSPGPRDPEKRVDEDETDKPADSFPVESASAPQSDDLTPEERFSTEQQATKTEQETHKSSSPPLQDQEKEADGQHTSETTDSSALAESDKTVEGTVLNERPETSQGEHERSPSDKEDSKEQGEEKEDSHT</sequence>
<keyword evidence="7" id="KW-0966">Cell projection</keyword>
<dbReference type="Gene3D" id="1.20.890.10">
    <property type="entry name" value="cAMP-dependent protein kinase regulatory subunit, dimerization-anchoring domain"/>
    <property type="match status" value="1"/>
</dbReference>
<evidence type="ECO:0000313" key="13">
    <source>
        <dbReference type="Proteomes" id="UP000261420"/>
    </source>
</evidence>
<comment type="subcellular location">
    <subcellularLocation>
        <location evidence="1">Cytoplasm</location>
        <location evidence="1">Cytoskeleton</location>
        <location evidence="1">Flagellum axoneme</location>
    </subcellularLocation>
</comment>
<accession>A0A3B4UDE4</accession>
<comment type="function">
    <text evidence="8">Functions as part of axonemal radial spoke complexes that play an important part in the motility of sperm and cilia. Plays a crucial role during acrosome biogenesis.</text>
</comment>
<keyword evidence="5" id="KW-0969">Cilium</keyword>
<dbReference type="GeneID" id="111220353"/>
<dbReference type="RefSeq" id="XP_022599139.1">
    <property type="nucleotide sequence ID" value="XM_022743418.1"/>
</dbReference>
<evidence type="ECO:0000256" key="9">
    <source>
        <dbReference type="ARBA" id="ARBA00062391"/>
    </source>
</evidence>
<evidence type="ECO:0000256" key="10">
    <source>
        <dbReference type="ARBA" id="ARBA00068754"/>
    </source>
</evidence>
<name>A0A3B4UDE4_SERDU</name>
<dbReference type="InterPro" id="IPR049630">
    <property type="entry name" value="DYDC-like_DD"/>
</dbReference>
<dbReference type="Proteomes" id="UP000261420">
    <property type="component" value="Unplaced"/>
</dbReference>
<dbReference type="GeneTree" id="ENSGT00940000169341"/>
<dbReference type="InterPro" id="IPR007858">
    <property type="entry name" value="Dpy-30_motif"/>
</dbReference>
<dbReference type="RefSeq" id="XP_022599137.1">
    <property type="nucleotide sequence ID" value="XM_022743416.1"/>
</dbReference>
<feature type="region of interest" description="Disordered" evidence="11">
    <location>
        <begin position="80"/>
        <end position="262"/>
    </location>
</feature>
<keyword evidence="6" id="KW-0206">Cytoskeleton</keyword>
<evidence type="ECO:0000256" key="3">
    <source>
        <dbReference type="ARBA" id="ARBA00022490"/>
    </source>
</evidence>
<evidence type="ECO:0000256" key="11">
    <source>
        <dbReference type="SAM" id="MobiDB-lite"/>
    </source>
</evidence>
<evidence type="ECO:0000256" key="6">
    <source>
        <dbReference type="ARBA" id="ARBA00023212"/>
    </source>
</evidence>
<dbReference type="PANTHER" id="PTHR23356">
    <property type="entry name" value="DPY30-RELATED"/>
    <property type="match status" value="1"/>
</dbReference>
<dbReference type="KEGG" id="sdu:111220353"/>
<feature type="compositionally biased region" description="Basic and acidic residues" evidence="11">
    <location>
        <begin position="231"/>
        <end position="262"/>
    </location>
</feature>
<organism evidence="12 13">
    <name type="scientific">Seriola dumerili</name>
    <name type="common">Greater amberjack</name>
    <name type="synonym">Caranx dumerili</name>
    <dbReference type="NCBI Taxonomy" id="41447"/>
    <lineage>
        <taxon>Eukaryota</taxon>
        <taxon>Metazoa</taxon>
        <taxon>Chordata</taxon>
        <taxon>Craniata</taxon>
        <taxon>Vertebrata</taxon>
        <taxon>Euteleostomi</taxon>
        <taxon>Actinopterygii</taxon>
        <taxon>Neopterygii</taxon>
        <taxon>Teleostei</taxon>
        <taxon>Neoteleostei</taxon>
        <taxon>Acanthomorphata</taxon>
        <taxon>Carangaria</taxon>
        <taxon>Carangiformes</taxon>
        <taxon>Carangidae</taxon>
        <taxon>Seriola</taxon>
    </lineage>
</organism>
<reference evidence="12" key="2">
    <citation type="submission" date="2025-09" db="UniProtKB">
        <authorList>
            <consortium name="Ensembl"/>
        </authorList>
    </citation>
    <scope>IDENTIFICATION</scope>
</reference>
<dbReference type="FunFam" id="1.20.890.10:FF:000009">
    <property type="entry name" value="DPY30 domain-containing protein 1"/>
    <property type="match status" value="1"/>
</dbReference>
<proteinExistence type="inferred from homology"/>
<protein>
    <recommendedName>
        <fullName evidence="10">DPY30 domain-containing protein 1</fullName>
    </recommendedName>
</protein>
<dbReference type="PANTHER" id="PTHR23356:SF16">
    <property type="entry name" value="DPY30 DOMAIN CONTAINING 2"/>
    <property type="match status" value="1"/>
</dbReference>
<dbReference type="AlphaFoldDB" id="A0A3B4UDE4"/>
<dbReference type="Ensembl" id="ENSSDUT00000016995.1">
    <property type="protein sequence ID" value="ENSSDUP00000016689.1"/>
    <property type="gene ID" value="ENSSDUG00000012193.1"/>
</dbReference>
<feature type="compositionally biased region" description="Polar residues" evidence="11">
    <location>
        <begin position="208"/>
        <end position="217"/>
    </location>
</feature>
<evidence type="ECO:0000256" key="4">
    <source>
        <dbReference type="ARBA" id="ARBA00022846"/>
    </source>
</evidence>
<reference evidence="12" key="1">
    <citation type="submission" date="2025-08" db="UniProtKB">
        <authorList>
            <consortium name="Ensembl"/>
        </authorList>
    </citation>
    <scope>IDENTIFICATION</scope>
</reference>
<evidence type="ECO:0000256" key="7">
    <source>
        <dbReference type="ARBA" id="ARBA00023273"/>
    </source>
</evidence>